<reference evidence="4 5" key="1">
    <citation type="submission" date="2013-07" db="EMBL/GenBank/DDBJ databases">
        <title>Completed genome of Sphingomonas sanxanigenens NX02.</title>
        <authorList>
            <person name="Ma T."/>
            <person name="Huang H."/>
            <person name="Wu M."/>
            <person name="Li X."/>
            <person name="Li G."/>
        </authorList>
    </citation>
    <scope>NUCLEOTIDE SEQUENCE [LARGE SCALE GENOMIC DNA]</scope>
    <source>
        <strain evidence="4 5">NX02</strain>
    </source>
</reference>
<accession>W0ADL1</accession>
<comment type="similarity">
    <text evidence="1">Belongs to the TolB family.</text>
</comment>
<dbReference type="EMBL" id="CP006644">
    <property type="protein sequence ID" value="AHE54393.1"/>
    <property type="molecule type" value="Genomic_DNA"/>
</dbReference>
<gene>
    <name evidence="4" type="ORF">NX02_13500</name>
</gene>
<dbReference type="Pfam" id="PF01979">
    <property type="entry name" value="Amidohydro_1"/>
    <property type="match status" value="1"/>
</dbReference>
<dbReference type="Gene3D" id="3.30.110.90">
    <property type="entry name" value="Amidohydrolase"/>
    <property type="match status" value="1"/>
</dbReference>
<dbReference type="InterPro" id="IPR011059">
    <property type="entry name" value="Metal-dep_hydrolase_composite"/>
</dbReference>
<evidence type="ECO:0000313" key="5">
    <source>
        <dbReference type="Proteomes" id="UP000018851"/>
    </source>
</evidence>
<keyword evidence="2" id="KW-0732">Signal</keyword>
<proteinExistence type="inferred from homology"/>
<evidence type="ECO:0000256" key="2">
    <source>
        <dbReference type="SAM" id="SignalP"/>
    </source>
</evidence>
<dbReference type="eggNOG" id="COG0823">
    <property type="taxonomic scope" value="Bacteria"/>
</dbReference>
<dbReference type="PANTHER" id="PTHR36842">
    <property type="entry name" value="PROTEIN TOLB HOMOLOG"/>
    <property type="match status" value="1"/>
</dbReference>
<dbReference type="Gene3D" id="2.30.40.10">
    <property type="entry name" value="Urease, subunit C, domain 1"/>
    <property type="match status" value="1"/>
</dbReference>
<dbReference type="GO" id="GO:0016810">
    <property type="term" value="F:hydrolase activity, acting on carbon-nitrogen (but not peptide) bonds"/>
    <property type="evidence" value="ECO:0007669"/>
    <property type="project" value="InterPro"/>
</dbReference>
<protein>
    <recommendedName>
        <fullName evidence="3">Amidohydrolase-related domain-containing protein</fullName>
    </recommendedName>
</protein>
<dbReference type="eggNOG" id="COG1228">
    <property type="taxonomic scope" value="Bacteria"/>
</dbReference>
<dbReference type="PATRIC" id="fig|1123269.5.peg.2629"/>
<dbReference type="AlphaFoldDB" id="W0ADL1"/>
<dbReference type="MEROPS" id="M38.982"/>
<dbReference type="Gene3D" id="3.40.50.10910">
    <property type="entry name" value="Amidohydrolase"/>
    <property type="match status" value="1"/>
</dbReference>
<dbReference type="InterPro" id="IPR032466">
    <property type="entry name" value="Metal_Hydrolase"/>
</dbReference>
<dbReference type="Pfam" id="PF07676">
    <property type="entry name" value="PD40"/>
    <property type="match status" value="5"/>
</dbReference>
<dbReference type="KEGG" id="ssan:NX02_13500"/>
<feature type="domain" description="Amidohydrolase-related" evidence="3">
    <location>
        <begin position="715"/>
        <end position="1048"/>
    </location>
</feature>
<dbReference type="PANTHER" id="PTHR36842:SF1">
    <property type="entry name" value="PROTEIN TOLB"/>
    <property type="match status" value="1"/>
</dbReference>
<dbReference type="InterPro" id="IPR011659">
    <property type="entry name" value="WD40"/>
</dbReference>
<dbReference type="InterPro" id="IPR006680">
    <property type="entry name" value="Amidohydro-rel"/>
</dbReference>
<dbReference type="Gene3D" id="1.20.58.520">
    <property type="entry name" value="Amidohydrolase"/>
    <property type="match status" value="1"/>
</dbReference>
<feature type="signal peptide" evidence="2">
    <location>
        <begin position="1"/>
        <end position="20"/>
    </location>
</feature>
<feature type="chain" id="PRO_5004785310" description="Amidohydrolase-related domain-containing protein" evidence="2">
    <location>
        <begin position="21"/>
        <end position="1070"/>
    </location>
</feature>
<dbReference type="HOGENOM" id="CLU_003547_0_0_5"/>
<keyword evidence="5" id="KW-1185">Reference proteome</keyword>
<dbReference type="Proteomes" id="UP000018851">
    <property type="component" value="Chromosome"/>
</dbReference>
<dbReference type="SUPFAM" id="SSF51556">
    <property type="entry name" value="Metallo-dependent hydrolases"/>
    <property type="match status" value="1"/>
</dbReference>
<evidence type="ECO:0000256" key="1">
    <source>
        <dbReference type="ARBA" id="ARBA00009820"/>
    </source>
</evidence>
<sequence>MKTSLAALAAALLAIPAAHAEEAAKPKWDVAAPPGMKTRKVPVDTDEGTWMNLDVSPDGNTIAFDLLGDIYTMPVTGGTATRIAEGLPFEVQPRFSPDGRRIAFTSDRGGGDNIWVMNRDGSDKRQVSKEDFRLLNNPSWSPDGRFIAARKHFTTARSAGTGEIWLYHVSGGSGVALVKRASEQLQKELGEPAFTPDGKGIYYSRNITPGPVFEYAQDSNTDLFDIERYDLDTGKVETVVSGPGGAVRATPSPDGKWLAFVRRERARSKLYVKDLKSGTVRKIYDTLDLDMQETWAVQGLYPNMAWLPDSRALIVWAGGKLRRIDMASGADTIIPFRVADDRVVIDPVRPQVAVAPDSFATRMPRFATVSPDGRQILFETMGKLWLKPAAGGAARRLTRGDEELELFPSWSRDGRQIVYVGWTDAGLGTIRTIAAAGGQGRAVTAEPGHYRRPRFSPDGRTIVFEKGKGGQLTSSDHSDSSGVFRVAASGGEVVRITADGGEPHFGAANDRLFVTRFAGGKGMLVSLDLNGEAARTHATGELVSTFSVSPTGEYFAFRESYGAYVMPLLPGNQDIGAGASGSPLPVTRASAGGADYIHWGADGRALHWSLGPTFFTAQTASLFPSAPPPPAGTPSAPAYVPPARGVSLSMDVAARKHQGRVALVGARIVTMAATDGGIVEDGAILIDGDRIAAIGPRARVTIPAGTKTIDVAGKTIIPGLIDAHAHGLQGVDEIVPQQNWSAIAHLALGVTTIHDPSSTAAEIFPAAERQRVNDFLAPRIFSTGEVVYGAKAGGFYARIDSIDDARAHVRRLKAQGAHAIKNYNQPRREQRQQVVAAGIEENIQTVAEGGALFGMDIALIADGNTTLEHNIPQNILYKDVVDFFAATRVGYTPTLVVSYSGLAGDPYWRQATDVWLHPILSRHVPPGDLQARNVRRTKAPEEDFVDDDNAREARKLAQRGVMVSIGAHGQEEGLGSHWELWSFVRGGMTPLEALRAGTITPARSLGFDRDIGSLEVGKLADLVVLDADPLTDIRNSDHIARVMLGGRLYDPLTMDEVETGTAKKRRYFWE</sequence>
<dbReference type="Gene3D" id="2.120.10.30">
    <property type="entry name" value="TolB, C-terminal domain"/>
    <property type="match status" value="3"/>
</dbReference>
<evidence type="ECO:0000259" key="3">
    <source>
        <dbReference type="Pfam" id="PF01979"/>
    </source>
</evidence>
<dbReference type="SUPFAM" id="SSF51338">
    <property type="entry name" value="Composite domain of metallo-dependent hydrolases"/>
    <property type="match status" value="1"/>
</dbReference>
<name>W0ADL1_9SPHN</name>
<evidence type="ECO:0000313" key="4">
    <source>
        <dbReference type="EMBL" id="AHE54393.1"/>
    </source>
</evidence>
<dbReference type="STRING" id="1123269.NX02_13500"/>
<dbReference type="RefSeq" id="WP_025292598.1">
    <property type="nucleotide sequence ID" value="NZ_CP006644.1"/>
</dbReference>
<dbReference type="OrthoDB" id="9758793at2"/>
<dbReference type="SUPFAM" id="SSF82171">
    <property type="entry name" value="DPP6 N-terminal domain-like"/>
    <property type="match status" value="2"/>
</dbReference>
<dbReference type="InterPro" id="IPR011042">
    <property type="entry name" value="6-blade_b-propeller_TolB-like"/>
</dbReference>
<organism evidence="4 5">
    <name type="scientific">Sphingomonas sanxanigenens DSM 19645 = NX02</name>
    <dbReference type="NCBI Taxonomy" id="1123269"/>
    <lineage>
        <taxon>Bacteria</taxon>
        <taxon>Pseudomonadati</taxon>
        <taxon>Pseudomonadota</taxon>
        <taxon>Alphaproteobacteria</taxon>
        <taxon>Sphingomonadales</taxon>
        <taxon>Sphingomonadaceae</taxon>
        <taxon>Sphingomonas</taxon>
    </lineage>
</organism>